<dbReference type="PROSITE" id="PS50994">
    <property type="entry name" value="INTEGRASE"/>
    <property type="match status" value="1"/>
</dbReference>
<evidence type="ECO:0000256" key="1">
    <source>
        <dbReference type="ARBA" id="ARBA00023268"/>
    </source>
</evidence>
<dbReference type="InterPro" id="IPR012337">
    <property type="entry name" value="RNaseH-like_sf"/>
</dbReference>
<dbReference type="InterPro" id="IPR036397">
    <property type="entry name" value="RNaseH_sf"/>
</dbReference>
<dbReference type="SUPFAM" id="SSF56672">
    <property type="entry name" value="DNA/RNA polymerases"/>
    <property type="match status" value="1"/>
</dbReference>
<reference evidence="4 5" key="1">
    <citation type="submission" date="2020-06" db="EMBL/GenBank/DDBJ databases">
        <authorList>
            <person name="Li R."/>
            <person name="Bekaert M."/>
        </authorList>
    </citation>
    <scope>NUCLEOTIDE SEQUENCE [LARGE SCALE GENOMIC DNA]</scope>
    <source>
        <strain evidence="5">wild</strain>
    </source>
</reference>
<dbReference type="Gene3D" id="3.30.70.270">
    <property type="match status" value="1"/>
</dbReference>
<dbReference type="FunFam" id="3.30.70.270:FF:000026">
    <property type="entry name" value="Transposon Ty3-G Gag-Pol polyprotein"/>
    <property type="match status" value="1"/>
</dbReference>
<dbReference type="InterPro" id="IPR043502">
    <property type="entry name" value="DNA/RNA_pol_sf"/>
</dbReference>
<evidence type="ECO:0000313" key="4">
    <source>
        <dbReference type="EMBL" id="CAC5415478.1"/>
    </source>
</evidence>
<keyword evidence="1" id="KW-0511">Multifunctional enzyme</keyword>
<dbReference type="Pfam" id="PF12259">
    <property type="entry name" value="Baculo_F"/>
    <property type="match status" value="1"/>
</dbReference>
<feature type="region of interest" description="Disordered" evidence="2">
    <location>
        <begin position="484"/>
        <end position="530"/>
    </location>
</feature>
<dbReference type="InterPro" id="IPR043128">
    <property type="entry name" value="Rev_trsase/Diguanyl_cyclase"/>
</dbReference>
<dbReference type="InterPro" id="IPR050951">
    <property type="entry name" value="Retrovirus_Pol_polyprotein"/>
</dbReference>
<evidence type="ECO:0000313" key="5">
    <source>
        <dbReference type="Proteomes" id="UP000507470"/>
    </source>
</evidence>
<dbReference type="SUPFAM" id="SSF53098">
    <property type="entry name" value="Ribonuclease H-like"/>
    <property type="match status" value="1"/>
</dbReference>
<dbReference type="PANTHER" id="PTHR37984:SF5">
    <property type="entry name" value="PROTEIN NYNRIN-LIKE"/>
    <property type="match status" value="1"/>
</dbReference>
<dbReference type="InterPro" id="IPR041577">
    <property type="entry name" value="RT_RNaseH_2"/>
</dbReference>
<evidence type="ECO:0000259" key="3">
    <source>
        <dbReference type="PROSITE" id="PS50994"/>
    </source>
</evidence>
<name>A0A6J8E5Y1_MYTCO</name>
<keyword evidence="5" id="KW-1185">Reference proteome</keyword>
<dbReference type="InterPro" id="IPR001584">
    <property type="entry name" value="Integrase_cat-core"/>
</dbReference>
<dbReference type="Gene3D" id="3.30.420.10">
    <property type="entry name" value="Ribonuclease H-like superfamily/Ribonuclease H"/>
    <property type="match status" value="1"/>
</dbReference>
<dbReference type="GO" id="GO:0015074">
    <property type="term" value="P:DNA integration"/>
    <property type="evidence" value="ECO:0007669"/>
    <property type="project" value="InterPro"/>
</dbReference>
<dbReference type="OrthoDB" id="6624493at2759"/>
<organism evidence="4 5">
    <name type="scientific">Mytilus coruscus</name>
    <name type="common">Sea mussel</name>
    <dbReference type="NCBI Taxonomy" id="42192"/>
    <lineage>
        <taxon>Eukaryota</taxon>
        <taxon>Metazoa</taxon>
        <taxon>Spiralia</taxon>
        <taxon>Lophotrochozoa</taxon>
        <taxon>Mollusca</taxon>
        <taxon>Bivalvia</taxon>
        <taxon>Autobranchia</taxon>
        <taxon>Pteriomorphia</taxon>
        <taxon>Mytilida</taxon>
        <taxon>Mytiloidea</taxon>
        <taxon>Mytilidae</taxon>
        <taxon>Mytilinae</taxon>
        <taxon>Mytilus</taxon>
    </lineage>
</organism>
<sequence length="1070" mass="123916">MPILKNETNYLGFKITGNGIKPDTEKVETIRSLPAPINVKEVRSFIGMLSYYRRFVPNFSKISIPLVELTKKYAKFNWTDECQRAFEYLKDSLTVIPLLAYPDLTKRYTLYTDASDDTIGACLTQPCNDNEEVLYGGITVKLNGWLGQKTLSRTISRRPNRIEVNKSDNKKTDDEDIEIDISNKAYEINTINSNEIDPKKFASCSYKETDTLTLKDFVVSGYDMKYEQSLDKELALIISQMKNGKASKSVESKYILIDEIMYYISKADTEPVLRLYVPLQLRDEVVKQYHDQDHLGVDKTYDAIKEEIIPKHSFPLQILTDNGGENTSYMVRETLQELNISHVTTSFYSPGSNGKVERLHRFLHDILAKKIQDDASTWDVYLNQTLAAIRFNKNESSDFSPFFLLYNRDPVLPVDNILRPRRQAVFYRNHLRKSKLDSKWKPFYRIIEQRSPVSFIIKNQLNGNTTKVHAQHLKPAPVNKWTIPKLGQADKDKQLRKTTYVVPPESSDKESENETDSENSSMEGVEQTRDKLIRRYKNERESSSGEDDIPLMELTKRVKYRKKRIKAQYENTTDEEDNIPLLELQNNLKSRVTTSETRSISLDANSSEDEAMSVNHFIEKPARYGTDGWTYYSNTSFGFGELAFISDNIVFDKVNTVTTTRSKWLVTFIIDLKPFEGFLNRISHDMVKSSALAQTVLRRYEQPGKEHFYNTFSNLEQEFNLLMDMHRSITDSFDDFKTLHRHRRSVLPFIGSAMSFLFGTLTEDDINLIKGNVRTLAQNQKKISHILTENLSILNITRLEVSQNRDAINKLSRGLQDLDIRLVNITEAIEKQIIDLENFVQIYIQLDLITGDLKQLIQRGFFYLEHIKDQLSMLSLGHLSPSTITPNNLQGLLIEIKDKLPKYLELTNDPKENLWFFYRFLTCSTILYDSRILVVISIPLLDSNNKFEIYQAFNLPMPMQKNHTNIALNETCTATNDYLTLLPFYSRQSSYTLEDDPFTKVIQNYNLTMRKLWKPFHDSLPKFNLTELPKELKNIKEIPMDNLSNGCRSKDVGGMADGEMVDGKWRTEKW</sequence>
<dbReference type="EMBL" id="CACVKT020008444">
    <property type="protein sequence ID" value="CAC5415478.1"/>
    <property type="molecule type" value="Genomic_DNA"/>
</dbReference>
<dbReference type="Proteomes" id="UP000507470">
    <property type="component" value="Unassembled WGS sequence"/>
</dbReference>
<dbReference type="GO" id="GO:0003824">
    <property type="term" value="F:catalytic activity"/>
    <property type="evidence" value="ECO:0007669"/>
    <property type="project" value="UniProtKB-KW"/>
</dbReference>
<proteinExistence type="predicted"/>
<accession>A0A6J8E5Y1</accession>
<protein>
    <recommendedName>
        <fullName evidence="3">Integrase catalytic domain-containing protein</fullName>
    </recommendedName>
</protein>
<dbReference type="AlphaFoldDB" id="A0A6J8E5Y1"/>
<dbReference type="Pfam" id="PF17919">
    <property type="entry name" value="RT_RNaseH_2"/>
    <property type="match status" value="1"/>
</dbReference>
<evidence type="ECO:0000256" key="2">
    <source>
        <dbReference type="SAM" id="MobiDB-lite"/>
    </source>
</evidence>
<gene>
    <name evidence="4" type="ORF">MCOR_48172</name>
</gene>
<dbReference type="PANTHER" id="PTHR37984">
    <property type="entry name" value="PROTEIN CBG26694"/>
    <property type="match status" value="1"/>
</dbReference>
<dbReference type="InterPro" id="IPR022048">
    <property type="entry name" value="Envelope_fusion-like"/>
</dbReference>
<dbReference type="GO" id="GO:0003676">
    <property type="term" value="F:nucleic acid binding"/>
    <property type="evidence" value="ECO:0007669"/>
    <property type="project" value="InterPro"/>
</dbReference>
<feature type="domain" description="Integrase catalytic" evidence="3">
    <location>
        <begin position="247"/>
        <end position="428"/>
    </location>
</feature>